<dbReference type="InterPro" id="IPR051694">
    <property type="entry name" value="Immunoregulatory_rcpt-like"/>
</dbReference>
<evidence type="ECO:0000256" key="6">
    <source>
        <dbReference type="SAM" id="Phobius"/>
    </source>
</evidence>
<reference evidence="8" key="2">
    <citation type="submission" date="2023-05" db="EMBL/GenBank/DDBJ databases">
        <authorList>
            <consortium name="Lawrence Berkeley National Laboratory"/>
            <person name="Steindorff A."/>
            <person name="Hensen N."/>
            <person name="Bonometti L."/>
            <person name="Westerberg I."/>
            <person name="Brannstrom I.O."/>
            <person name="Guillou S."/>
            <person name="Cros-Aarteil S."/>
            <person name="Calhoun S."/>
            <person name="Haridas S."/>
            <person name="Kuo A."/>
            <person name="Mondo S."/>
            <person name="Pangilinan J."/>
            <person name="Riley R."/>
            <person name="Labutti K."/>
            <person name="Andreopoulos B."/>
            <person name="Lipzen A."/>
            <person name="Chen C."/>
            <person name="Yanf M."/>
            <person name="Daum C."/>
            <person name="Ng V."/>
            <person name="Clum A."/>
            <person name="Ohm R."/>
            <person name="Martin F."/>
            <person name="Silar P."/>
            <person name="Natvig D."/>
            <person name="Lalanne C."/>
            <person name="Gautier V."/>
            <person name="Ament-Velasquez S.L."/>
            <person name="Kruys A."/>
            <person name="Hutchinson M.I."/>
            <person name="Powell A.J."/>
            <person name="Barry K."/>
            <person name="Miller A.N."/>
            <person name="Grigoriev I.V."/>
            <person name="Debuchy R."/>
            <person name="Gladieux P."/>
            <person name="Thoren M.H."/>
            <person name="Johannesson H."/>
        </authorList>
    </citation>
    <scope>NUCLEOTIDE SEQUENCE</scope>
    <source>
        <strain evidence="8">CBS 103.79</strain>
    </source>
</reference>
<reference evidence="8" key="1">
    <citation type="journal article" date="2023" name="Mol. Phylogenet. Evol.">
        <title>Genome-scale phylogeny and comparative genomics of the fungal order Sordariales.</title>
        <authorList>
            <person name="Hensen N."/>
            <person name="Bonometti L."/>
            <person name="Westerberg I."/>
            <person name="Brannstrom I.O."/>
            <person name="Guillou S."/>
            <person name="Cros-Aarteil S."/>
            <person name="Calhoun S."/>
            <person name="Haridas S."/>
            <person name="Kuo A."/>
            <person name="Mondo S."/>
            <person name="Pangilinan J."/>
            <person name="Riley R."/>
            <person name="LaButti K."/>
            <person name="Andreopoulos B."/>
            <person name="Lipzen A."/>
            <person name="Chen C."/>
            <person name="Yan M."/>
            <person name="Daum C."/>
            <person name="Ng V."/>
            <person name="Clum A."/>
            <person name="Steindorff A."/>
            <person name="Ohm R.A."/>
            <person name="Martin F."/>
            <person name="Silar P."/>
            <person name="Natvig D.O."/>
            <person name="Lalanne C."/>
            <person name="Gautier V."/>
            <person name="Ament-Velasquez S.L."/>
            <person name="Kruys A."/>
            <person name="Hutchinson M.I."/>
            <person name="Powell A.J."/>
            <person name="Barry K."/>
            <person name="Miller A.N."/>
            <person name="Grigoriev I.V."/>
            <person name="Debuchy R."/>
            <person name="Gladieux P."/>
            <person name="Hiltunen Thoren M."/>
            <person name="Johannesson H."/>
        </authorList>
    </citation>
    <scope>NUCLEOTIDE SEQUENCE</scope>
    <source>
        <strain evidence="8">CBS 103.79</strain>
    </source>
</reference>
<feature type="compositionally biased region" description="Pro residues" evidence="5">
    <location>
        <begin position="350"/>
        <end position="361"/>
    </location>
</feature>
<evidence type="ECO:0000313" key="8">
    <source>
        <dbReference type="EMBL" id="KAK3905646.1"/>
    </source>
</evidence>
<feature type="region of interest" description="Disordered" evidence="5">
    <location>
        <begin position="342"/>
        <end position="415"/>
    </location>
</feature>
<feature type="compositionally biased region" description="Gly residues" evidence="5">
    <location>
        <begin position="404"/>
        <end position="415"/>
    </location>
</feature>
<feature type="compositionally biased region" description="Low complexity" evidence="5">
    <location>
        <begin position="362"/>
        <end position="403"/>
    </location>
</feature>
<keyword evidence="9" id="KW-1185">Reference proteome</keyword>
<dbReference type="PANTHER" id="PTHR15549:SF30">
    <property type="entry name" value="MID2 DOMAIN-CONTAINING PROTEIN"/>
    <property type="match status" value="1"/>
</dbReference>
<comment type="caution">
    <text evidence="8">The sequence shown here is derived from an EMBL/GenBank/DDBJ whole genome shotgun (WGS) entry which is preliminary data.</text>
</comment>
<organism evidence="8 9">
    <name type="scientific">Staphylotrichum tortipilum</name>
    <dbReference type="NCBI Taxonomy" id="2831512"/>
    <lineage>
        <taxon>Eukaryota</taxon>
        <taxon>Fungi</taxon>
        <taxon>Dikarya</taxon>
        <taxon>Ascomycota</taxon>
        <taxon>Pezizomycotina</taxon>
        <taxon>Sordariomycetes</taxon>
        <taxon>Sordariomycetidae</taxon>
        <taxon>Sordariales</taxon>
        <taxon>Chaetomiaceae</taxon>
        <taxon>Staphylotrichum</taxon>
    </lineage>
</organism>
<feature type="signal peptide" evidence="7">
    <location>
        <begin position="1"/>
        <end position="26"/>
    </location>
</feature>
<gene>
    <name evidence="8" type="ORF">C8A05DRAFT_12555</name>
</gene>
<keyword evidence="7" id="KW-0732">Signal</keyword>
<keyword evidence="4 6" id="KW-0472">Membrane</keyword>
<evidence type="ECO:0000256" key="1">
    <source>
        <dbReference type="ARBA" id="ARBA00004167"/>
    </source>
</evidence>
<feature type="region of interest" description="Disordered" evidence="5">
    <location>
        <begin position="211"/>
        <end position="275"/>
    </location>
</feature>
<name>A0AAN6RXD9_9PEZI</name>
<evidence type="ECO:0008006" key="10">
    <source>
        <dbReference type="Google" id="ProtNLM"/>
    </source>
</evidence>
<evidence type="ECO:0000256" key="7">
    <source>
        <dbReference type="SAM" id="SignalP"/>
    </source>
</evidence>
<evidence type="ECO:0000256" key="5">
    <source>
        <dbReference type="SAM" id="MobiDB-lite"/>
    </source>
</evidence>
<dbReference type="GO" id="GO:0016020">
    <property type="term" value="C:membrane"/>
    <property type="evidence" value="ECO:0007669"/>
    <property type="project" value="UniProtKB-SubCell"/>
</dbReference>
<evidence type="ECO:0000256" key="2">
    <source>
        <dbReference type="ARBA" id="ARBA00022692"/>
    </source>
</evidence>
<comment type="subcellular location">
    <subcellularLocation>
        <location evidence="1">Membrane</location>
        <topology evidence="1">Single-pass membrane protein</topology>
    </subcellularLocation>
</comment>
<feature type="region of interest" description="Disordered" evidence="5">
    <location>
        <begin position="123"/>
        <end position="174"/>
    </location>
</feature>
<evidence type="ECO:0000256" key="3">
    <source>
        <dbReference type="ARBA" id="ARBA00022989"/>
    </source>
</evidence>
<evidence type="ECO:0000256" key="4">
    <source>
        <dbReference type="ARBA" id="ARBA00023136"/>
    </source>
</evidence>
<keyword evidence="3 6" id="KW-1133">Transmembrane helix</keyword>
<feature type="chain" id="PRO_5043042339" description="Extracellular membrane protein CFEM domain-containing protein" evidence="7">
    <location>
        <begin position="27"/>
        <end position="415"/>
    </location>
</feature>
<feature type="transmembrane region" description="Helical" evidence="6">
    <location>
        <begin position="178"/>
        <end position="201"/>
    </location>
</feature>
<feature type="compositionally biased region" description="Low complexity" evidence="5">
    <location>
        <begin position="229"/>
        <end position="239"/>
    </location>
</feature>
<accession>A0AAN6RXD9</accession>
<dbReference type="PANTHER" id="PTHR15549">
    <property type="entry name" value="PAIRED IMMUNOGLOBULIN-LIKE TYPE 2 RECEPTOR"/>
    <property type="match status" value="1"/>
</dbReference>
<evidence type="ECO:0000313" key="9">
    <source>
        <dbReference type="Proteomes" id="UP001303889"/>
    </source>
</evidence>
<protein>
    <recommendedName>
        <fullName evidence="10">Extracellular membrane protein CFEM domain-containing protein</fullName>
    </recommendedName>
</protein>
<keyword evidence="2 6" id="KW-0812">Transmembrane</keyword>
<sequence>MIGRGRIRVLPAALAGLLLTAAAARADDIVNFDGIYPKGALDCLYKAATSSKCESSTVAATNNCFCRNGGNFVTDAAACIGKASPGDVETVYDKMSDACKNSKTPLTISKVNFLAAAESGATTTTTRKATTTSQTSTATTADPTTTTTSTTSSPTPTGNNNNSSSSSSSSSTGISTGALAGTIVGGVIGLALVAVLACFLFRRGRRVGEESHPMLPQHNAGYHPERHSAATTTAASTAAGGRESTAYYGSPPPPGEAAAWAAKKGEYGGSPPDPRVSVTGVGGGGGFNWESPSHLGYAGAGGAPSPPPVVIQELDGAQQFPTGSATAPAEMGGGITPVVATAPAAVTLPGSPPPPPVPPQGSAPQQQQQYQAYNPVQQQMGQMGGYQQQLYPGQPQYPGQQYPRGGGAGWGQGGR</sequence>
<dbReference type="GO" id="GO:0071944">
    <property type="term" value="C:cell periphery"/>
    <property type="evidence" value="ECO:0007669"/>
    <property type="project" value="UniProtKB-ARBA"/>
</dbReference>
<dbReference type="CDD" id="cd12087">
    <property type="entry name" value="TM_EGFR-like"/>
    <property type="match status" value="1"/>
</dbReference>
<dbReference type="Proteomes" id="UP001303889">
    <property type="component" value="Unassembled WGS sequence"/>
</dbReference>
<dbReference type="EMBL" id="MU855351">
    <property type="protein sequence ID" value="KAK3905646.1"/>
    <property type="molecule type" value="Genomic_DNA"/>
</dbReference>
<dbReference type="AlphaFoldDB" id="A0AAN6RXD9"/>
<proteinExistence type="predicted"/>